<keyword evidence="4 5" id="KW-0067">ATP-binding</keyword>
<dbReference type="CDD" id="cd00180">
    <property type="entry name" value="PKc"/>
    <property type="match status" value="1"/>
</dbReference>
<accession>A0A6A5W5D4</accession>
<dbReference type="InterPro" id="IPR017441">
    <property type="entry name" value="Protein_kinase_ATP_BS"/>
</dbReference>
<evidence type="ECO:0000256" key="5">
    <source>
        <dbReference type="PROSITE-ProRule" id="PRU10141"/>
    </source>
</evidence>
<dbReference type="InterPro" id="IPR008271">
    <property type="entry name" value="Ser/Thr_kinase_AS"/>
</dbReference>
<dbReference type="SMART" id="SM00220">
    <property type="entry name" value="S_TKc"/>
    <property type="match status" value="1"/>
</dbReference>
<dbReference type="InterPro" id="IPR011009">
    <property type="entry name" value="Kinase-like_dom_sf"/>
</dbReference>
<dbReference type="InterPro" id="IPR051681">
    <property type="entry name" value="Ser/Thr_Kinases-Pseudokinases"/>
</dbReference>
<dbReference type="EMBL" id="ML977771">
    <property type="protein sequence ID" value="KAF1992836.1"/>
    <property type="molecule type" value="Genomic_DNA"/>
</dbReference>
<evidence type="ECO:0000256" key="2">
    <source>
        <dbReference type="ARBA" id="ARBA00022741"/>
    </source>
</evidence>
<keyword evidence="3 8" id="KW-0418">Kinase</keyword>
<dbReference type="PANTHER" id="PTHR44329">
    <property type="entry name" value="SERINE/THREONINE-PROTEIN KINASE TNNI3K-RELATED"/>
    <property type="match status" value="1"/>
</dbReference>
<evidence type="ECO:0000256" key="6">
    <source>
        <dbReference type="RuleBase" id="RU000304"/>
    </source>
</evidence>
<feature type="domain" description="Protein kinase" evidence="7">
    <location>
        <begin position="53"/>
        <end position="363"/>
    </location>
</feature>
<name>A0A6A5W5D4_9PLEO</name>
<dbReference type="InterPro" id="IPR000719">
    <property type="entry name" value="Prot_kinase_dom"/>
</dbReference>
<dbReference type="PANTHER" id="PTHR44329:SF288">
    <property type="entry name" value="MITOGEN-ACTIVATED PROTEIN KINASE KINASE KINASE 20"/>
    <property type="match status" value="1"/>
</dbReference>
<dbReference type="GO" id="GO:0005524">
    <property type="term" value="F:ATP binding"/>
    <property type="evidence" value="ECO:0007669"/>
    <property type="project" value="UniProtKB-UniRule"/>
</dbReference>
<dbReference type="PROSITE" id="PS00108">
    <property type="entry name" value="PROTEIN_KINASE_ST"/>
    <property type="match status" value="1"/>
</dbReference>
<dbReference type="OrthoDB" id="626167at2759"/>
<protein>
    <submittedName>
        <fullName evidence="8">Kinase-like protein</fullName>
    </submittedName>
</protein>
<proteinExistence type="inferred from homology"/>
<comment type="similarity">
    <text evidence="6">Belongs to the protein kinase superfamily.</text>
</comment>
<evidence type="ECO:0000256" key="4">
    <source>
        <dbReference type="ARBA" id="ARBA00022840"/>
    </source>
</evidence>
<dbReference type="SUPFAM" id="SSF56112">
    <property type="entry name" value="Protein kinase-like (PK-like)"/>
    <property type="match status" value="1"/>
</dbReference>
<reference evidence="8" key="1">
    <citation type="journal article" date="2020" name="Stud. Mycol.">
        <title>101 Dothideomycetes genomes: a test case for predicting lifestyles and emergence of pathogens.</title>
        <authorList>
            <person name="Haridas S."/>
            <person name="Albert R."/>
            <person name="Binder M."/>
            <person name="Bloem J."/>
            <person name="Labutti K."/>
            <person name="Salamov A."/>
            <person name="Andreopoulos B."/>
            <person name="Baker S."/>
            <person name="Barry K."/>
            <person name="Bills G."/>
            <person name="Bluhm B."/>
            <person name="Cannon C."/>
            <person name="Castanera R."/>
            <person name="Culley D."/>
            <person name="Daum C."/>
            <person name="Ezra D."/>
            <person name="Gonzalez J."/>
            <person name="Henrissat B."/>
            <person name="Kuo A."/>
            <person name="Liang C."/>
            <person name="Lipzen A."/>
            <person name="Lutzoni F."/>
            <person name="Magnuson J."/>
            <person name="Mondo S."/>
            <person name="Nolan M."/>
            <person name="Ohm R."/>
            <person name="Pangilinan J."/>
            <person name="Park H.-J."/>
            <person name="Ramirez L."/>
            <person name="Alfaro M."/>
            <person name="Sun H."/>
            <person name="Tritt A."/>
            <person name="Yoshinaga Y."/>
            <person name="Zwiers L.-H."/>
            <person name="Turgeon B."/>
            <person name="Goodwin S."/>
            <person name="Spatafora J."/>
            <person name="Crous P."/>
            <person name="Grigoriev I."/>
        </authorList>
    </citation>
    <scope>NUCLEOTIDE SEQUENCE</scope>
    <source>
        <strain evidence="8">CBS 123094</strain>
    </source>
</reference>
<evidence type="ECO:0000256" key="1">
    <source>
        <dbReference type="ARBA" id="ARBA00022679"/>
    </source>
</evidence>
<keyword evidence="6" id="KW-0723">Serine/threonine-protein kinase</keyword>
<keyword evidence="9" id="KW-1185">Reference proteome</keyword>
<feature type="binding site" evidence="5">
    <location>
        <position position="81"/>
    </location>
    <ligand>
        <name>ATP</name>
        <dbReference type="ChEBI" id="CHEBI:30616"/>
    </ligand>
</feature>
<dbReference type="PROSITE" id="PS00107">
    <property type="entry name" value="PROTEIN_KINASE_ATP"/>
    <property type="match status" value="1"/>
</dbReference>
<dbReference type="Gene3D" id="1.10.510.10">
    <property type="entry name" value="Transferase(Phosphotransferase) domain 1"/>
    <property type="match status" value="1"/>
</dbReference>
<organism evidence="8 9">
    <name type="scientific">Amniculicola lignicola CBS 123094</name>
    <dbReference type="NCBI Taxonomy" id="1392246"/>
    <lineage>
        <taxon>Eukaryota</taxon>
        <taxon>Fungi</taxon>
        <taxon>Dikarya</taxon>
        <taxon>Ascomycota</taxon>
        <taxon>Pezizomycotina</taxon>
        <taxon>Dothideomycetes</taxon>
        <taxon>Pleosporomycetidae</taxon>
        <taxon>Pleosporales</taxon>
        <taxon>Amniculicolaceae</taxon>
        <taxon>Amniculicola</taxon>
    </lineage>
</organism>
<dbReference type="PROSITE" id="PS50011">
    <property type="entry name" value="PROTEIN_KINASE_DOM"/>
    <property type="match status" value="1"/>
</dbReference>
<keyword evidence="2 5" id="KW-0547">Nucleotide-binding</keyword>
<dbReference type="Gene3D" id="3.30.200.20">
    <property type="entry name" value="Phosphorylase Kinase, domain 1"/>
    <property type="match status" value="1"/>
</dbReference>
<evidence type="ECO:0000313" key="8">
    <source>
        <dbReference type="EMBL" id="KAF1992836.1"/>
    </source>
</evidence>
<evidence type="ECO:0000256" key="3">
    <source>
        <dbReference type="ARBA" id="ARBA00022777"/>
    </source>
</evidence>
<gene>
    <name evidence="8" type="ORF">P154DRAFT_504362</name>
</gene>
<sequence length="363" mass="40732">MSVASESTFFKPRYLSDSSLRSQHLCTKTPKDLLNFLSVVQRLGVSILPTTWQEARGPIGAGATGKINEALMTLHTSLAFKCVSDRQKEDEATTSIISAFIAELRMLCNESIRRHPNVAELQGVCWDIICDASGCNKVYPVLVFEKSQYGDLGHFVKLPLGRDLSFPDRLSLCRDIVTAVRDIHSNYIIHGDLKPENILVFVNHSQAFIARITDFGYSSWFTDSASSSPLPVSRPWNAPEHDKDKYTFEEAKRMDIFSCALVCLWVLFEPYFAGVTAFPEHMSQQHAAFSTMAGRKSLIILLETLKYDDCLTAVAERLLMAQQEVNAEESCRLLKFFASALPRDPAQRTDNVLNELARNHDKG</sequence>
<evidence type="ECO:0000313" key="9">
    <source>
        <dbReference type="Proteomes" id="UP000799779"/>
    </source>
</evidence>
<keyword evidence="1" id="KW-0808">Transferase</keyword>
<evidence type="ECO:0000259" key="7">
    <source>
        <dbReference type="PROSITE" id="PS50011"/>
    </source>
</evidence>
<dbReference type="GO" id="GO:0004674">
    <property type="term" value="F:protein serine/threonine kinase activity"/>
    <property type="evidence" value="ECO:0007669"/>
    <property type="project" value="UniProtKB-KW"/>
</dbReference>
<dbReference type="Pfam" id="PF00069">
    <property type="entry name" value="Pkinase"/>
    <property type="match status" value="1"/>
</dbReference>
<dbReference type="AlphaFoldDB" id="A0A6A5W5D4"/>
<dbReference type="Proteomes" id="UP000799779">
    <property type="component" value="Unassembled WGS sequence"/>
</dbReference>